<dbReference type="PROSITE" id="PS50297">
    <property type="entry name" value="ANK_REP_REGION"/>
    <property type="match status" value="1"/>
</dbReference>
<dbReference type="PROSITE" id="PS50088">
    <property type="entry name" value="ANK_REPEAT"/>
    <property type="match status" value="1"/>
</dbReference>
<dbReference type="STRING" id="914234.M2QC82"/>
<feature type="repeat" description="ANK" evidence="3">
    <location>
        <begin position="84"/>
        <end position="117"/>
    </location>
</feature>
<keyword evidence="2 3" id="KW-0040">ANK repeat</keyword>
<evidence type="ECO:0000256" key="3">
    <source>
        <dbReference type="PROSITE-ProRule" id="PRU00023"/>
    </source>
</evidence>
<dbReference type="InterPro" id="IPR051070">
    <property type="entry name" value="NF-kappa-B_inhibitor"/>
</dbReference>
<keyword evidence="1" id="KW-0677">Repeat</keyword>
<name>M2QC82_CERS8</name>
<evidence type="ECO:0000256" key="1">
    <source>
        <dbReference type="ARBA" id="ARBA00022737"/>
    </source>
</evidence>
<sequence length="301" mass="33472">MQGNGGLFVTDEMQAIIIKHGLSSIGKGGQKLRFLFQRHTDMHLDSLVVLGVQRIAQPEVGVNHLVTLEFLLEAGVPPDVEDIVGHTALQHACMYNTQPDTLRCLLKHGANVNHRNRYGEVAIGFAIQKKLLEAVDILMEFNADMKIPEGDGRHWRAHKQSCRPLNSSDSVTGKPVCGEHENLVSNSDLIRRQLGLSFEPLSYVQPPKHAPQLRPDEAKGMTIKTQIPYRPKEPLTSGCYGPNRNFICMIHREDDPISYDCIIEVVSSKGVYGAKAYFSAELKSDDKLVIKVGEVLAEQPF</sequence>
<dbReference type="GO" id="GO:0005829">
    <property type="term" value="C:cytosol"/>
    <property type="evidence" value="ECO:0007669"/>
    <property type="project" value="TreeGrafter"/>
</dbReference>
<dbReference type="PANTHER" id="PTHR46680:SF3">
    <property type="entry name" value="NF-KAPPA-B INHIBITOR CACTUS"/>
    <property type="match status" value="1"/>
</dbReference>
<dbReference type="InterPro" id="IPR002110">
    <property type="entry name" value="Ankyrin_rpt"/>
</dbReference>
<evidence type="ECO:0000256" key="2">
    <source>
        <dbReference type="ARBA" id="ARBA00023043"/>
    </source>
</evidence>
<dbReference type="InterPro" id="IPR036770">
    <property type="entry name" value="Ankyrin_rpt-contain_sf"/>
</dbReference>
<dbReference type="PANTHER" id="PTHR46680">
    <property type="entry name" value="NF-KAPPA-B INHIBITOR ALPHA"/>
    <property type="match status" value="1"/>
</dbReference>
<evidence type="ECO:0000313" key="4">
    <source>
        <dbReference type="EMBL" id="EMD34613.1"/>
    </source>
</evidence>
<dbReference type="SUPFAM" id="SSF48403">
    <property type="entry name" value="Ankyrin repeat"/>
    <property type="match status" value="1"/>
</dbReference>
<dbReference type="EMBL" id="KB445802">
    <property type="protein sequence ID" value="EMD34613.1"/>
    <property type="molecule type" value="Genomic_DNA"/>
</dbReference>
<dbReference type="HOGENOM" id="CLU_053726_0_0_1"/>
<keyword evidence="5" id="KW-1185">Reference proteome</keyword>
<dbReference type="Proteomes" id="UP000016930">
    <property type="component" value="Unassembled WGS sequence"/>
</dbReference>
<accession>M2QC82</accession>
<dbReference type="OrthoDB" id="194358at2759"/>
<gene>
    <name evidence="4" type="ORF">CERSUDRAFT_67058</name>
</gene>
<dbReference type="GO" id="GO:0071356">
    <property type="term" value="P:cellular response to tumor necrosis factor"/>
    <property type="evidence" value="ECO:0007669"/>
    <property type="project" value="TreeGrafter"/>
</dbReference>
<organism evidence="4 5">
    <name type="scientific">Ceriporiopsis subvermispora (strain B)</name>
    <name type="common">White-rot fungus</name>
    <name type="synonym">Gelatoporia subvermispora</name>
    <dbReference type="NCBI Taxonomy" id="914234"/>
    <lineage>
        <taxon>Eukaryota</taxon>
        <taxon>Fungi</taxon>
        <taxon>Dikarya</taxon>
        <taxon>Basidiomycota</taxon>
        <taxon>Agaricomycotina</taxon>
        <taxon>Agaricomycetes</taxon>
        <taxon>Polyporales</taxon>
        <taxon>Gelatoporiaceae</taxon>
        <taxon>Gelatoporia</taxon>
    </lineage>
</organism>
<protein>
    <submittedName>
        <fullName evidence="4">Uncharacterized protein</fullName>
    </submittedName>
</protein>
<dbReference type="Pfam" id="PF12796">
    <property type="entry name" value="Ank_2"/>
    <property type="match status" value="1"/>
</dbReference>
<dbReference type="GO" id="GO:0051059">
    <property type="term" value="F:NF-kappaB binding"/>
    <property type="evidence" value="ECO:0007669"/>
    <property type="project" value="TreeGrafter"/>
</dbReference>
<evidence type="ECO:0000313" key="5">
    <source>
        <dbReference type="Proteomes" id="UP000016930"/>
    </source>
</evidence>
<dbReference type="AlphaFoldDB" id="M2QC82"/>
<dbReference type="SMART" id="SM00248">
    <property type="entry name" value="ANK"/>
    <property type="match status" value="2"/>
</dbReference>
<dbReference type="Gene3D" id="1.25.40.20">
    <property type="entry name" value="Ankyrin repeat-containing domain"/>
    <property type="match status" value="1"/>
</dbReference>
<reference evidence="4 5" key="1">
    <citation type="journal article" date="2012" name="Proc. Natl. Acad. Sci. U.S.A.">
        <title>Comparative genomics of Ceriporiopsis subvermispora and Phanerochaete chrysosporium provide insight into selective ligninolysis.</title>
        <authorList>
            <person name="Fernandez-Fueyo E."/>
            <person name="Ruiz-Duenas F.J."/>
            <person name="Ferreira P."/>
            <person name="Floudas D."/>
            <person name="Hibbett D.S."/>
            <person name="Canessa P."/>
            <person name="Larrondo L.F."/>
            <person name="James T.Y."/>
            <person name="Seelenfreund D."/>
            <person name="Lobos S."/>
            <person name="Polanco R."/>
            <person name="Tello M."/>
            <person name="Honda Y."/>
            <person name="Watanabe T."/>
            <person name="Watanabe T."/>
            <person name="Ryu J.S."/>
            <person name="Kubicek C.P."/>
            <person name="Schmoll M."/>
            <person name="Gaskell J."/>
            <person name="Hammel K.E."/>
            <person name="St John F.J."/>
            <person name="Vanden Wymelenberg A."/>
            <person name="Sabat G."/>
            <person name="Splinter BonDurant S."/>
            <person name="Syed K."/>
            <person name="Yadav J.S."/>
            <person name="Doddapaneni H."/>
            <person name="Subramanian V."/>
            <person name="Lavin J.L."/>
            <person name="Oguiza J.A."/>
            <person name="Perez G."/>
            <person name="Pisabarro A.G."/>
            <person name="Ramirez L."/>
            <person name="Santoyo F."/>
            <person name="Master E."/>
            <person name="Coutinho P.M."/>
            <person name="Henrissat B."/>
            <person name="Lombard V."/>
            <person name="Magnuson J.K."/>
            <person name="Kuees U."/>
            <person name="Hori C."/>
            <person name="Igarashi K."/>
            <person name="Samejima M."/>
            <person name="Held B.W."/>
            <person name="Barry K.W."/>
            <person name="LaButti K.M."/>
            <person name="Lapidus A."/>
            <person name="Lindquist E.A."/>
            <person name="Lucas S.M."/>
            <person name="Riley R."/>
            <person name="Salamov A.A."/>
            <person name="Hoffmeister D."/>
            <person name="Schwenk D."/>
            <person name="Hadar Y."/>
            <person name="Yarden O."/>
            <person name="de Vries R.P."/>
            <person name="Wiebenga A."/>
            <person name="Stenlid J."/>
            <person name="Eastwood D."/>
            <person name="Grigoriev I.V."/>
            <person name="Berka R.M."/>
            <person name="Blanchette R.A."/>
            <person name="Kersten P."/>
            <person name="Martinez A.T."/>
            <person name="Vicuna R."/>
            <person name="Cullen D."/>
        </authorList>
    </citation>
    <scope>NUCLEOTIDE SEQUENCE [LARGE SCALE GENOMIC DNA]</scope>
    <source>
        <strain evidence="4 5">B</strain>
    </source>
</reference>
<proteinExistence type="predicted"/>